<reference evidence="1 2" key="1">
    <citation type="submission" date="2024-04" db="EMBL/GenBank/DDBJ databases">
        <title>Complete genome sequence of Fusarium acuminatum.</title>
        <authorList>
            <person name="Lan B."/>
        </authorList>
    </citation>
    <scope>NUCLEOTIDE SEQUENCE [LARGE SCALE GENOMIC DNA]</scope>
    <source>
        <strain evidence="1">1A</strain>
    </source>
</reference>
<keyword evidence="2" id="KW-1185">Reference proteome</keyword>
<proteinExistence type="predicted"/>
<accession>A0ABZ2WG02</accession>
<protein>
    <recommendedName>
        <fullName evidence="3">F-box domain-containing protein</fullName>
    </recommendedName>
</protein>
<evidence type="ECO:0008006" key="3">
    <source>
        <dbReference type="Google" id="ProtNLM"/>
    </source>
</evidence>
<gene>
    <name evidence="1" type="ORF">QYS62_000206</name>
</gene>
<name>A0ABZ2WG02_9HYPO</name>
<evidence type="ECO:0000313" key="2">
    <source>
        <dbReference type="Proteomes" id="UP001489902"/>
    </source>
</evidence>
<organism evidence="1 2">
    <name type="scientific">Fusarium acuminatum</name>
    <dbReference type="NCBI Taxonomy" id="5515"/>
    <lineage>
        <taxon>Eukaryota</taxon>
        <taxon>Fungi</taxon>
        <taxon>Dikarya</taxon>
        <taxon>Ascomycota</taxon>
        <taxon>Pezizomycotina</taxon>
        <taxon>Sordariomycetes</taxon>
        <taxon>Hypocreomycetidae</taxon>
        <taxon>Hypocreales</taxon>
        <taxon>Nectriaceae</taxon>
        <taxon>Fusarium</taxon>
        <taxon>Fusarium tricinctum species complex</taxon>
    </lineage>
</organism>
<dbReference type="Proteomes" id="UP001489902">
    <property type="component" value="Chromosome 1"/>
</dbReference>
<sequence>MSSLQPFAQFLPRGRPSVSQDSMLDLLPTEIIIQIAELSSRRTLDHLSQACVRMYHIVRPYFYRAENFLQFYNAVKVVNIAMMECCEYFGAAPVNIVWNRPNLRHCTPVDLLLLNVDEGVARRDTADRAALRDRERDNVFNALGWLLERGANGEVPMANESYNGLHLPSGHMSSRMLMQFQVGTSQRGSEVLFNMIRMLSRYGYSNPTRQDSVGGWSCIETGAWCTGTMRDYHTTSPLDLALKSHVTPSLLNLMLEEYEARGLRLRDWHSKCPPSLVQSATRQTDTDSSISWVEISYIDILVGNLHADLHNETTRWSESYSGEVADIFRAKLDIMIKHKMIDNSERALLSSIGAALYRIAAIGRATGGLSNKHFKMSWEMLWDAVRPFIQDPNLVQDPLTAPGNDGPGRIHRFAIRRGWDPWRRWLLRHDARLHYRKMLAGGTIRSTDIRSRDSYDFDFFIQHMNWDRLHAWYTAGLDEWIALMKNAPGSHSLRAGEDDGL</sequence>
<dbReference type="EMBL" id="CP151260">
    <property type="protein sequence ID" value="WZH39295.1"/>
    <property type="molecule type" value="Genomic_DNA"/>
</dbReference>
<evidence type="ECO:0000313" key="1">
    <source>
        <dbReference type="EMBL" id="WZH39295.1"/>
    </source>
</evidence>